<dbReference type="EMBL" id="JARFID010000021">
    <property type="protein sequence ID" value="MDE8696048.1"/>
    <property type="molecule type" value="Genomic_DNA"/>
</dbReference>
<evidence type="ECO:0000256" key="1">
    <source>
        <dbReference type="SAM" id="MobiDB-lite"/>
    </source>
</evidence>
<evidence type="ECO:0000313" key="3">
    <source>
        <dbReference type="EMBL" id="MDE8696048.1"/>
    </source>
</evidence>
<dbReference type="EMBL" id="CP012801">
    <property type="protein sequence ID" value="ALJ57873.1"/>
    <property type="molecule type" value="Genomic_DNA"/>
</dbReference>
<dbReference type="KEGG" id="bcel:BcellWH2_00605"/>
<proteinExistence type="predicted"/>
<feature type="compositionally biased region" description="Basic and acidic residues" evidence="1">
    <location>
        <begin position="1"/>
        <end position="20"/>
    </location>
</feature>
<evidence type="ECO:0000313" key="2">
    <source>
        <dbReference type="EMBL" id="ALJ57873.1"/>
    </source>
</evidence>
<dbReference type="eggNOG" id="ENOG5030HME">
    <property type="taxonomic scope" value="Bacteria"/>
</dbReference>
<reference evidence="2 5" key="1">
    <citation type="journal article" date="2015" name="Science">
        <title>Genetic determinants of in vivo fitness and diet responsiveness in multiple human gut Bacteroides.</title>
        <authorList>
            <person name="Wu M."/>
            <person name="McNulty N.P."/>
            <person name="Rodionov D.A."/>
            <person name="Khoroshkin M.S."/>
            <person name="Griffin N.W."/>
            <person name="Cheng J."/>
            <person name="Latreille P."/>
            <person name="Kerstetter R.A."/>
            <person name="Terrapon N."/>
            <person name="Henrissat B."/>
            <person name="Osterman A.L."/>
            <person name="Gordon J.I."/>
        </authorList>
    </citation>
    <scope>NUCLEOTIDE SEQUENCE [LARGE SCALE GENOMIC DNA]</scope>
    <source>
        <strain evidence="2 5">WH2</strain>
    </source>
</reference>
<reference evidence="3" key="2">
    <citation type="submission" date="2023-03" db="EMBL/GenBank/DDBJ databases">
        <title>DFI Biobank Strains.</title>
        <authorList>
            <person name="Mostad J."/>
            <person name="Paddock L."/>
            <person name="Medina S."/>
            <person name="Waligurski E."/>
            <person name="Barat B."/>
            <person name="Smith R."/>
            <person name="Burgo V."/>
            <person name="Metcalfe C."/>
            <person name="Woodson C."/>
            <person name="Sundararajan A."/>
            <person name="Ramaswamy R."/>
            <person name="Lin H."/>
            <person name="Pamer E.G."/>
        </authorList>
    </citation>
    <scope>NUCLEOTIDE SEQUENCE</scope>
    <source>
        <strain evidence="3">DFI.9.5</strain>
    </source>
</reference>
<sequence length="57" mass="6390">MDKKDEKALEEKSKIQKDAEGTLPGRQLGLYSKVDKKEVRNMVSEINPDKNSLGSRG</sequence>
<protein>
    <submittedName>
        <fullName evidence="2">Uncharacterized protein</fullName>
    </submittedName>
</protein>
<dbReference type="Proteomes" id="UP001221924">
    <property type="component" value="Unassembled WGS sequence"/>
</dbReference>
<name>A0A0P0GD91_9BACE</name>
<organism evidence="2 5">
    <name type="scientific">Bacteroides cellulosilyticus</name>
    <dbReference type="NCBI Taxonomy" id="246787"/>
    <lineage>
        <taxon>Bacteria</taxon>
        <taxon>Pseudomonadati</taxon>
        <taxon>Bacteroidota</taxon>
        <taxon>Bacteroidia</taxon>
        <taxon>Bacteroidales</taxon>
        <taxon>Bacteroidaceae</taxon>
        <taxon>Bacteroides</taxon>
    </lineage>
</organism>
<gene>
    <name evidence="2" type="ORF">BcellWH2_00605</name>
    <name evidence="3" type="ORF">PZH42_18210</name>
    <name evidence="4" type="ORF">RO785_10415</name>
</gene>
<dbReference type="AlphaFoldDB" id="A0A0P0GD91"/>
<dbReference type="Proteomes" id="UP001266995">
    <property type="component" value="Unassembled WGS sequence"/>
</dbReference>
<dbReference type="GeneID" id="66307988"/>
<dbReference type="Proteomes" id="UP000061809">
    <property type="component" value="Chromosome"/>
</dbReference>
<dbReference type="RefSeq" id="WP_007213649.1">
    <property type="nucleotide sequence ID" value="NZ_CAXKYC010000034.1"/>
</dbReference>
<accession>A0A0P0GD91</accession>
<dbReference type="STRING" id="246787.BcellWH2_00605"/>
<evidence type="ECO:0000313" key="4">
    <source>
        <dbReference type="EMBL" id="MDT4511391.1"/>
    </source>
</evidence>
<evidence type="ECO:0000313" key="5">
    <source>
        <dbReference type="Proteomes" id="UP000061809"/>
    </source>
</evidence>
<feature type="region of interest" description="Disordered" evidence="1">
    <location>
        <begin position="1"/>
        <end position="22"/>
    </location>
</feature>
<dbReference type="EMBL" id="JAVSNH010000001">
    <property type="protein sequence ID" value="MDT4511391.1"/>
    <property type="molecule type" value="Genomic_DNA"/>
</dbReference>
<reference evidence="4" key="3">
    <citation type="submission" date="2023-08" db="EMBL/GenBank/DDBJ databases">
        <title>Reintroducing virulent viruses to syntetic microbiomes.</title>
        <authorList>
            <person name="Wilde J."/>
            <person name="Boyes R."/>
            <person name="Robinson A.V."/>
            <person name="Daisley B.A."/>
            <person name="Allen-Vercoe E."/>
        </authorList>
    </citation>
    <scope>NUCLEOTIDE SEQUENCE</scope>
    <source>
        <strain evidence="4">225I_12FAA</strain>
    </source>
</reference>
<dbReference type="PATRIC" id="fig|246787.4.peg.629"/>